<dbReference type="InterPro" id="IPR000121">
    <property type="entry name" value="PEP_util_C"/>
</dbReference>
<dbReference type="PRINTS" id="PR01736">
    <property type="entry name" value="PHPHTRNFRASE"/>
</dbReference>
<dbReference type="InterPro" id="IPR040442">
    <property type="entry name" value="Pyrv_kinase-like_dom_sf"/>
</dbReference>
<proteinExistence type="predicted"/>
<dbReference type="GO" id="GO:0008965">
    <property type="term" value="F:phosphoenolpyruvate-protein phosphotransferase activity"/>
    <property type="evidence" value="ECO:0007669"/>
    <property type="project" value="UniProtKB-EC"/>
</dbReference>
<sequence>MFPMIATVQEVRQARKLLENCMHELDHSGVQYNATPKIGIMIEVPAAVCADLLAKEVDFFSIGTNDLIQYTMAADRTNQSVAELCSFFQPAVLRLIAQVIEKGHAAGIWVGMCGEMAGDPQAAAVLLGMGLDEFSMNPPAIPFQKEILRKMDTQACAELAHHCLECTSTEEVHLTLQTFLEKL</sequence>
<keyword evidence="2" id="KW-0808">Transferase</keyword>
<dbReference type="InterPro" id="IPR050499">
    <property type="entry name" value="PEP-utilizing_PTS_enzyme"/>
</dbReference>
<dbReference type="PROSITE" id="PS00742">
    <property type="entry name" value="PEP_ENZYMES_2"/>
    <property type="match status" value="1"/>
</dbReference>
<gene>
    <name evidence="2" type="primary">ptsI_25</name>
    <name evidence="2" type="ORF">SDC9_201091</name>
</gene>
<dbReference type="PANTHER" id="PTHR46244:SF3">
    <property type="entry name" value="PHOSPHOENOLPYRUVATE-PROTEIN PHOSPHOTRANSFERASE"/>
    <property type="match status" value="1"/>
</dbReference>
<dbReference type="AlphaFoldDB" id="A0A645IQC0"/>
<feature type="domain" description="PEP-utilising enzyme C-terminal" evidence="1">
    <location>
        <begin position="1"/>
        <end position="152"/>
    </location>
</feature>
<dbReference type="EC" id="2.7.3.9" evidence="2"/>
<dbReference type="PANTHER" id="PTHR46244">
    <property type="entry name" value="PHOSPHOENOLPYRUVATE-PROTEIN PHOSPHOTRANSFERASE"/>
    <property type="match status" value="1"/>
</dbReference>
<organism evidence="2">
    <name type="scientific">bioreactor metagenome</name>
    <dbReference type="NCBI Taxonomy" id="1076179"/>
    <lineage>
        <taxon>unclassified sequences</taxon>
        <taxon>metagenomes</taxon>
        <taxon>ecological metagenomes</taxon>
    </lineage>
</organism>
<dbReference type="InterPro" id="IPR015813">
    <property type="entry name" value="Pyrv/PenolPyrv_kinase-like_dom"/>
</dbReference>
<dbReference type="InterPro" id="IPR023151">
    <property type="entry name" value="PEP_util_CS"/>
</dbReference>
<name>A0A645IQC0_9ZZZZ</name>
<dbReference type="SUPFAM" id="SSF51621">
    <property type="entry name" value="Phosphoenolpyruvate/pyruvate domain"/>
    <property type="match status" value="1"/>
</dbReference>
<keyword evidence="2" id="KW-0670">Pyruvate</keyword>
<evidence type="ECO:0000259" key="1">
    <source>
        <dbReference type="Pfam" id="PF02896"/>
    </source>
</evidence>
<comment type="caution">
    <text evidence="2">The sequence shown here is derived from an EMBL/GenBank/DDBJ whole genome shotgun (WGS) entry which is preliminary data.</text>
</comment>
<dbReference type="Pfam" id="PF02896">
    <property type="entry name" value="PEP-utilizers_C"/>
    <property type="match status" value="1"/>
</dbReference>
<accession>A0A645IQC0</accession>
<reference evidence="2" key="1">
    <citation type="submission" date="2019-08" db="EMBL/GenBank/DDBJ databases">
        <authorList>
            <person name="Kucharzyk K."/>
            <person name="Murdoch R.W."/>
            <person name="Higgins S."/>
            <person name="Loffler F."/>
        </authorList>
    </citation>
    <scope>NUCLEOTIDE SEQUENCE</scope>
</reference>
<dbReference type="Gene3D" id="3.20.20.60">
    <property type="entry name" value="Phosphoenolpyruvate-binding domains"/>
    <property type="match status" value="1"/>
</dbReference>
<protein>
    <submittedName>
        <fullName evidence="2">Phosphoenolpyruvate-protein phosphotransferase</fullName>
        <ecNumber evidence="2">2.7.3.9</ecNumber>
    </submittedName>
</protein>
<dbReference type="EMBL" id="VSSQ01120542">
    <property type="protein sequence ID" value="MPN53427.1"/>
    <property type="molecule type" value="Genomic_DNA"/>
</dbReference>
<evidence type="ECO:0000313" key="2">
    <source>
        <dbReference type="EMBL" id="MPN53427.1"/>
    </source>
</evidence>